<feature type="compositionally biased region" description="Basic and acidic residues" evidence="1">
    <location>
        <begin position="55"/>
        <end position="84"/>
    </location>
</feature>
<dbReference type="EMBL" id="JANPWB010000008">
    <property type="protein sequence ID" value="KAJ1165512.1"/>
    <property type="molecule type" value="Genomic_DNA"/>
</dbReference>
<comment type="caution">
    <text evidence="2">The sequence shown here is derived from an EMBL/GenBank/DDBJ whole genome shotgun (WGS) entry which is preliminary data.</text>
</comment>
<name>A0AAV7SND0_PLEWA</name>
<protein>
    <submittedName>
        <fullName evidence="2">Uncharacterized protein</fullName>
    </submittedName>
</protein>
<evidence type="ECO:0000256" key="1">
    <source>
        <dbReference type="SAM" id="MobiDB-lite"/>
    </source>
</evidence>
<evidence type="ECO:0000313" key="2">
    <source>
        <dbReference type="EMBL" id="KAJ1165512.1"/>
    </source>
</evidence>
<reference evidence="2" key="1">
    <citation type="journal article" date="2022" name="bioRxiv">
        <title>Sequencing and chromosome-scale assembly of the giantPleurodeles waltlgenome.</title>
        <authorList>
            <person name="Brown T."/>
            <person name="Elewa A."/>
            <person name="Iarovenko S."/>
            <person name="Subramanian E."/>
            <person name="Araus A.J."/>
            <person name="Petzold A."/>
            <person name="Susuki M."/>
            <person name="Suzuki K.-i.T."/>
            <person name="Hayashi T."/>
            <person name="Toyoda A."/>
            <person name="Oliveira C."/>
            <person name="Osipova E."/>
            <person name="Leigh N.D."/>
            <person name="Simon A."/>
            <person name="Yun M.H."/>
        </authorList>
    </citation>
    <scope>NUCLEOTIDE SEQUENCE</scope>
    <source>
        <strain evidence="2">20211129_DDA</strain>
        <tissue evidence="2">Liver</tissue>
    </source>
</reference>
<feature type="region of interest" description="Disordered" evidence="1">
    <location>
        <begin position="25"/>
        <end position="101"/>
    </location>
</feature>
<organism evidence="2 3">
    <name type="scientific">Pleurodeles waltl</name>
    <name type="common">Iberian ribbed newt</name>
    <dbReference type="NCBI Taxonomy" id="8319"/>
    <lineage>
        <taxon>Eukaryota</taxon>
        <taxon>Metazoa</taxon>
        <taxon>Chordata</taxon>
        <taxon>Craniata</taxon>
        <taxon>Vertebrata</taxon>
        <taxon>Euteleostomi</taxon>
        <taxon>Amphibia</taxon>
        <taxon>Batrachia</taxon>
        <taxon>Caudata</taxon>
        <taxon>Salamandroidea</taxon>
        <taxon>Salamandridae</taxon>
        <taxon>Pleurodelinae</taxon>
        <taxon>Pleurodeles</taxon>
    </lineage>
</organism>
<keyword evidence="3" id="KW-1185">Reference proteome</keyword>
<feature type="compositionally biased region" description="Polar residues" evidence="1">
    <location>
        <begin position="85"/>
        <end position="94"/>
    </location>
</feature>
<dbReference type="Proteomes" id="UP001066276">
    <property type="component" value="Chromosome 4_2"/>
</dbReference>
<proteinExistence type="predicted"/>
<gene>
    <name evidence="2" type="ORF">NDU88_005939</name>
</gene>
<accession>A0AAV7SND0</accession>
<evidence type="ECO:0000313" key="3">
    <source>
        <dbReference type="Proteomes" id="UP001066276"/>
    </source>
</evidence>
<sequence>MRPGFSLHPCDGPVLPGPSVKAACADAAASIPEPEDGTTSPLGLPGLKGQRRTVRAPESEEKEKTPADKGAEEAGETRKEDGRRSQQPVNSQNAKGGGNQT</sequence>
<dbReference type="AlphaFoldDB" id="A0AAV7SND0"/>